<sequence length="197" mass="21702">IGATQRLVGLDNTATPAPKCAPAPLNFLSLNAKGLNSSEKRSHALHLCQKARAHVVYLQETHFKIDSIPKLCNHIYTQGFYSNNPDGKSKGTAILLHKSIPFVADSTTTDNSGRYVFVRGKILDETYTFANIYAPNTRQDKFLQDTLRALHDFTTGCLVLGGDFNIALHPTMDASRGHSSTPLPTPLKIRKLLHQYG</sequence>
<dbReference type="PANTHER" id="PTHR22748">
    <property type="entry name" value="AP ENDONUCLEASE"/>
    <property type="match status" value="1"/>
</dbReference>
<dbReference type="SUPFAM" id="SSF56219">
    <property type="entry name" value="DNase I-like"/>
    <property type="match status" value="1"/>
</dbReference>
<comment type="cofactor">
    <cofactor evidence="9">
        <name>Mg(2+)</name>
        <dbReference type="ChEBI" id="CHEBI:18420"/>
    </cofactor>
    <cofactor evidence="9">
        <name>Mn(2+)</name>
        <dbReference type="ChEBI" id="CHEBI:29035"/>
    </cofactor>
    <text evidence="9">Probably binds two magnesium or manganese ions per subunit.</text>
</comment>
<dbReference type="EMBL" id="OW240924">
    <property type="protein sequence ID" value="CAH2328055.1"/>
    <property type="molecule type" value="Genomic_DNA"/>
</dbReference>
<keyword evidence="8" id="KW-0234">DNA repair</keyword>
<dbReference type="Proteomes" id="UP001295444">
    <property type="component" value="Chromosome 13"/>
</dbReference>
<evidence type="ECO:0000256" key="2">
    <source>
        <dbReference type="ARBA" id="ARBA00007092"/>
    </source>
</evidence>
<dbReference type="InterPro" id="IPR004808">
    <property type="entry name" value="AP_endonuc_1"/>
</dbReference>
<dbReference type="GO" id="GO:0008311">
    <property type="term" value="F:double-stranded DNA 3'-5' DNA exonuclease activity"/>
    <property type="evidence" value="ECO:0007669"/>
    <property type="project" value="UniProtKB-EC"/>
</dbReference>
<keyword evidence="13" id="KW-1185">Reference proteome</keyword>
<dbReference type="GO" id="GO:0005634">
    <property type="term" value="C:nucleus"/>
    <property type="evidence" value="ECO:0007669"/>
    <property type="project" value="TreeGrafter"/>
</dbReference>
<evidence type="ECO:0000256" key="4">
    <source>
        <dbReference type="ARBA" id="ARBA00022723"/>
    </source>
</evidence>
<dbReference type="EC" id="3.1.11.2" evidence="3"/>
<feature type="binding site" evidence="9">
    <location>
        <position position="163"/>
    </location>
    <ligand>
        <name>Mg(2+)</name>
        <dbReference type="ChEBI" id="CHEBI:18420"/>
        <label>1</label>
    </ligand>
</feature>
<evidence type="ECO:0000313" key="13">
    <source>
        <dbReference type="Proteomes" id="UP001295444"/>
    </source>
</evidence>
<dbReference type="InterPro" id="IPR036691">
    <property type="entry name" value="Endo/exonu/phosph_ase_sf"/>
</dbReference>
<evidence type="ECO:0000256" key="5">
    <source>
        <dbReference type="ARBA" id="ARBA00022763"/>
    </source>
</evidence>
<reference evidence="12" key="1">
    <citation type="submission" date="2022-03" db="EMBL/GenBank/DDBJ databases">
        <authorList>
            <person name="Alioto T."/>
            <person name="Alioto T."/>
            <person name="Gomez Garrido J."/>
        </authorList>
    </citation>
    <scope>NUCLEOTIDE SEQUENCE</scope>
</reference>
<feature type="site" description="Transition state stabilizer" evidence="10">
    <location>
        <position position="165"/>
    </location>
</feature>
<evidence type="ECO:0000256" key="9">
    <source>
        <dbReference type="PIRSR" id="PIRSR604808-2"/>
    </source>
</evidence>
<dbReference type="GO" id="GO:0046872">
    <property type="term" value="F:metal ion binding"/>
    <property type="evidence" value="ECO:0007669"/>
    <property type="project" value="UniProtKB-KW"/>
</dbReference>
<dbReference type="AlphaFoldDB" id="A0AAD1WYS1"/>
<evidence type="ECO:0000256" key="10">
    <source>
        <dbReference type="PIRSR" id="PIRSR604808-3"/>
    </source>
</evidence>
<evidence type="ECO:0000256" key="7">
    <source>
        <dbReference type="ARBA" id="ARBA00022842"/>
    </source>
</evidence>
<accession>A0AAD1WYS1</accession>
<dbReference type="GO" id="GO:0003906">
    <property type="term" value="F:DNA-(apurinic or apyrimidinic site) endonuclease activity"/>
    <property type="evidence" value="ECO:0007669"/>
    <property type="project" value="TreeGrafter"/>
</dbReference>
<evidence type="ECO:0000256" key="1">
    <source>
        <dbReference type="ARBA" id="ARBA00000493"/>
    </source>
</evidence>
<evidence type="ECO:0000259" key="11">
    <source>
        <dbReference type="Pfam" id="PF03372"/>
    </source>
</evidence>
<dbReference type="GO" id="GO:0006284">
    <property type="term" value="P:base-excision repair"/>
    <property type="evidence" value="ECO:0007669"/>
    <property type="project" value="TreeGrafter"/>
</dbReference>
<feature type="binding site" evidence="9">
    <location>
        <position position="31"/>
    </location>
    <ligand>
        <name>Mg(2+)</name>
        <dbReference type="ChEBI" id="CHEBI:18420"/>
        <label>1</label>
    </ligand>
</feature>
<dbReference type="PANTHER" id="PTHR22748:SF26">
    <property type="entry name" value="ENDONUCLEASE_EXONUCLEASE_PHOSPHATASE DOMAIN-CONTAINING PROTEIN"/>
    <property type="match status" value="1"/>
</dbReference>
<feature type="binding site" evidence="9">
    <location>
        <position position="60"/>
    </location>
    <ligand>
        <name>Mg(2+)</name>
        <dbReference type="ChEBI" id="CHEBI:18420"/>
        <label>1</label>
    </ligand>
</feature>
<protein>
    <recommendedName>
        <fullName evidence="3">exodeoxyribonuclease III</fullName>
        <ecNumber evidence="3">3.1.11.2</ecNumber>
    </recommendedName>
</protein>
<keyword evidence="4 9" id="KW-0479">Metal-binding</keyword>
<keyword evidence="9" id="KW-0464">Manganese</keyword>
<comment type="similarity">
    <text evidence="2">Belongs to the DNA repair enzymes AP/ExoA family.</text>
</comment>
<keyword evidence="7 9" id="KW-0460">Magnesium</keyword>
<dbReference type="Pfam" id="PF03372">
    <property type="entry name" value="Exo_endo_phos"/>
    <property type="match status" value="1"/>
</dbReference>
<proteinExistence type="inferred from homology"/>
<feature type="domain" description="Endonuclease/exonuclease/phosphatase" evidence="11">
    <location>
        <begin position="29"/>
        <end position="168"/>
    </location>
</feature>
<dbReference type="InterPro" id="IPR005135">
    <property type="entry name" value="Endo/exonuclease/phosphatase"/>
</dbReference>
<keyword evidence="6" id="KW-0378">Hydrolase</keyword>
<dbReference type="Gene3D" id="3.60.10.10">
    <property type="entry name" value="Endonuclease/exonuclease/phosphatase"/>
    <property type="match status" value="1"/>
</dbReference>
<name>A0AAD1WYS1_PELCU</name>
<evidence type="ECO:0000256" key="8">
    <source>
        <dbReference type="ARBA" id="ARBA00023204"/>
    </source>
</evidence>
<feature type="binding site" evidence="9">
    <location>
        <position position="165"/>
    </location>
    <ligand>
        <name>Mg(2+)</name>
        <dbReference type="ChEBI" id="CHEBI:18420"/>
        <label>1</label>
    </ligand>
</feature>
<keyword evidence="5" id="KW-0227">DNA damage</keyword>
<evidence type="ECO:0000313" key="12">
    <source>
        <dbReference type="EMBL" id="CAH2328055.1"/>
    </source>
</evidence>
<gene>
    <name evidence="12" type="ORF">PECUL_23A003840</name>
</gene>
<evidence type="ECO:0000256" key="6">
    <source>
        <dbReference type="ARBA" id="ARBA00022801"/>
    </source>
</evidence>
<evidence type="ECO:0000256" key="3">
    <source>
        <dbReference type="ARBA" id="ARBA00012115"/>
    </source>
</evidence>
<comment type="catalytic activity">
    <reaction evidence="1">
        <text>Exonucleolytic cleavage in the 3'- to 5'-direction to yield nucleoside 5'-phosphates.</text>
        <dbReference type="EC" id="3.1.11.2"/>
    </reaction>
</comment>
<dbReference type="GO" id="GO:0008081">
    <property type="term" value="F:phosphoric diester hydrolase activity"/>
    <property type="evidence" value="ECO:0007669"/>
    <property type="project" value="TreeGrafter"/>
</dbReference>
<organism evidence="12 13">
    <name type="scientific">Pelobates cultripes</name>
    <name type="common">Western spadefoot toad</name>
    <dbReference type="NCBI Taxonomy" id="61616"/>
    <lineage>
        <taxon>Eukaryota</taxon>
        <taxon>Metazoa</taxon>
        <taxon>Chordata</taxon>
        <taxon>Craniata</taxon>
        <taxon>Vertebrata</taxon>
        <taxon>Euteleostomi</taxon>
        <taxon>Amphibia</taxon>
        <taxon>Batrachia</taxon>
        <taxon>Anura</taxon>
        <taxon>Pelobatoidea</taxon>
        <taxon>Pelobatidae</taxon>
        <taxon>Pelobates</taxon>
    </lineage>
</organism>
<feature type="non-terminal residue" evidence="12">
    <location>
        <position position="1"/>
    </location>
</feature>